<gene>
    <name evidence="1" type="ORF">SK854_47770</name>
</gene>
<reference evidence="1 2" key="2">
    <citation type="submission" date="2023-11" db="EMBL/GenBank/DDBJ databases">
        <authorList>
            <person name="Lara A.C."/>
            <person name="Chronakova A."/>
        </authorList>
    </citation>
    <scope>NUCLEOTIDE SEQUENCE [LARGE SCALE GENOMIC DNA]</scope>
    <source>
        <strain evidence="1 2">BCCO 10_0061</strain>
    </source>
</reference>
<evidence type="ECO:0000313" key="1">
    <source>
        <dbReference type="EMBL" id="MDX8149888.1"/>
    </source>
</evidence>
<organism evidence="1 2">
    <name type="scientific">Lentzea sokolovensis</name>
    <dbReference type="NCBI Taxonomy" id="3095429"/>
    <lineage>
        <taxon>Bacteria</taxon>
        <taxon>Bacillati</taxon>
        <taxon>Actinomycetota</taxon>
        <taxon>Actinomycetes</taxon>
        <taxon>Pseudonocardiales</taxon>
        <taxon>Pseudonocardiaceae</taxon>
        <taxon>Lentzea</taxon>
    </lineage>
</organism>
<dbReference type="EMBL" id="JAXAVU010000019">
    <property type="protein sequence ID" value="MDX8149888.1"/>
    <property type="molecule type" value="Genomic_DNA"/>
</dbReference>
<proteinExistence type="predicted"/>
<protein>
    <submittedName>
        <fullName evidence="1">Uncharacterized protein</fullName>
    </submittedName>
</protein>
<accession>A0ABU4VDL2</accession>
<comment type="caution">
    <text evidence="1">The sequence shown here is derived from an EMBL/GenBank/DDBJ whole genome shotgun (WGS) entry which is preliminary data.</text>
</comment>
<keyword evidence="2" id="KW-1185">Reference proteome</keyword>
<evidence type="ECO:0000313" key="2">
    <source>
        <dbReference type="Proteomes" id="UP001285352"/>
    </source>
</evidence>
<sequence>MQQELTPIALATGHRPDLPYLSLLGTDHDRGVSRKHRGLGFVGLEWQRSLLGDYARCQP</sequence>
<dbReference type="Proteomes" id="UP001285352">
    <property type="component" value="Unassembled WGS sequence"/>
</dbReference>
<dbReference type="RefSeq" id="WP_319981849.1">
    <property type="nucleotide sequence ID" value="NZ_JAXAVU010000019.1"/>
</dbReference>
<name>A0ABU4VDL2_9PSEU</name>
<reference evidence="1 2" key="1">
    <citation type="submission" date="2023-11" db="EMBL/GenBank/DDBJ databases">
        <title>Lentzea sokolovensis, sp. nov., Lentzea kristufkii, sp. nov., and Lentzea miocenensis, sp. nov., rare actinobacteria from Sokolov Coal Basin, Miocene lacustrine sediment, Czech Republic.</title>
        <authorList>
            <person name="Lara A."/>
            <person name="Kotroba L."/>
            <person name="Nouioui I."/>
            <person name="Neumann-Schaal M."/>
            <person name="Mast Y."/>
            <person name="Chronakova A."/>
        </authorList>
    </citation>
    <scope>NUCLEOTIDE SEQUENCE [LARGE SCALE GENOMIC DNA]</scope>
    <source>
        <strain evidence="1 2">BCCO 10_0061</strain>
    </source>
</reference>